<organism evidence="3 4">
    <name type="scientific">Debaryomyces fabryi</name>
    <dbReference type="NCBI Taxonomy" id="58627"/>
    <lineage>
        <taxon>Eukaryota</taxon>
        <taxon>Fungi</taxon>
        <taxon>Dikarya</taxon>
        <taxon>Ascomycota</taxon>
        <taxon>Saccharomycotina</taxon>
        <taxon>Pichiomycetes</taxon>
        <taxon>Debaryomycetaceae</taxon>
        <taxon>Debaryomyces</taxon>
    </lineage>
</organism>
<reference evidence="3 4" key="1">
    <citation type="submission" date="2015-11" db="EMBL/GenBank/DDBJ databases">
        <title>The genome of Debaryomyces fabryi.</title>
        <authorList>
            <person name="Tafer H."/>
            <person name="Lopandic K."/>
        </authorList>
    </citation>
    <scope>NUCLEOTIDE SEQUENCE [LARGE SCALE GENOMIC DNA]</scope>
    <source>
        <strain evidence="3 4">CBS 789</strain>
    </source>
</reference>
<dbReference type="AlphaFoldDB" id="A0A0V1Q0K7"/>
<feature type="compositionally biased region" description="Basic and acidic residues" evidence="1">
    <location>
        <begin position="411"/>
        <end position="420"/>
    </location>
</feature>
<dbReference type="Pfam" id="PF00855">
    <property type="entry name" value="PWWP"/>
    <property type="match status" value="1"/>
</dbReference>
<dbReference type="SUPFAM" id="SSF63748">
    <property type="entry name" value="Tudor/PWWP/MBT"/>
    <property type="match status" value="1"/>
</dbReference>
<sequence>MPPKKVKKTQFEPKDLVLAKMHGFPAWPSFVMPEDMVPDAILKAKKKTTNYCVIFIPDGDFYWMSDKNLEPLSEEKLDKKLEKIPNKNKPKKKAGGRTLQVTDALLATKGLDFDDFMERLDKDRIQGDEEDEEVEGYEDEEEYDADEISESKKQDGDDEEEKGEGDSLEEDENALSDRNSRSKRKRSISTNGKRKTLKASNTTPTASSQAEYTNGHNKTKVEGSPKLTEEEKQHQLWLCRIKLQRSLIQRNQPVTPANPKQFPPPTANELLVARLILHRLVEFPVNLELLKKTKIHKVLKCILRDKDLEYPDSFKLHEKCEELLAKWNSIIEDLKVEKLKEPNQSLNHNHSSSTTSALTDVKNSESRLSSLAPDESEVSALENITTDSIKKEPANGNSDYRPENDTTTQSELKDEHKDSDDINESITNDVSVIS</sequence>
<evidence type="ECO:0000259" key="2">
    <source>
        <dbReference type="PROSITE" id="PS50812"/>
    </source>
</evidence>
<dbReference type="InterPro" id="IPR000313">
    <property type="entry name" value="PWWP_dom"/>
</dbReference>
<keyword evidence="4" id="KW-1185">Reference proteome</keyword>
<feature type="compositionally biased region" description="Polar residues" evidence="1">
    <location>
        <begin position="424"/>
        <end position="434"/>
    </location>
</feature>
<feature type="compositionally biased region" description="Low complexity" evidence="1">
    <location>
        <begin position="345"/>
        <end position="358"/>
    </location>
</feature>
<dbReference type="PROSITE" id="PS50812">
    <property type="entry name" value="PWWP"/>
    <property type="match status" value="1"/>
</dbReference>
<dbReference type="InterPro" id="IPR035503">
    <property type="entry name" value="IOC4-like_PWWP"/>
</dbReference>
<dbReference type="EMBL" id="LMYN01000045">
    <property type="protein sequence ID" value="KSA01711.1"/>
    <property type="molecule type" value="Genomic_DNA"/>
</dbReference>
<comment type="caution">
    <text evidence="3">The sequence shown here is derived from an EMBL/GenBank/DDBJ whole genome shotgun (WGS) entry which is preliminary data.</text>
</comment>
<dbReference type="OrthoDB" id="9975114at2759"/>
<dbReference type="InterPro" id="IPR017923">
    <property type="entry name" value="TFIIS_N"/>
</dbReference>
<feature type="compositionally biased region" description="Polar residues" evidence="1">
    <location>
        <begin position="198"/>
        <end position="216"/>
    </location>
</feature>
<dbReference type="Pfam" id="PF08711">
    <property type="entry name" value="Med26"/>
    <property type="match status" value="1"/>
</dbReference>
<dbReference type="Proteomes" id="UP000054251">
    <property type="component" value="Unassembled WGS sequence"/>
</dbReference>
<evidence type="ECO:0000313" key="4">
    <source>
        <dbReference type="Proteomes" id="UP000054251"/>
    </source>
</evidence>
<feature type="compositionally biased region" description="Acidic residues" evidence="1">
    <location>
        <begin position="128"/>
        <end position="148"/>
    </location>
</feature>
<feature type="compositionally biased region" description="Acidic residues" evidence="1">
    <location>
        <begin position="156"/>
        <end position="174"/>
    </location>
</feature>
<dbReference type="SMART" id="SM00293">
    <property type="entry name" value="PWWP"/>
    <property type="match status" value="1"/>
</dbReference>
<feature type="region of interest" description="Disordered" evidence="1">
    <location>
        <begin position="122"/>
        <end position="227"/>
    </location>
</feature>
<proteinExistence type="predicted"/>
<name>A0A0V1Q0K7_9ASCO</name>
<dbReference type="Gene3D" id="2.30.30.140">
    <property type="match status" value="1"/>
</dbReference>
<evidence type="ECO:0000313" key="3">
    <source>
        <dbReference type="EMBL" id="KSA01711.1"/>
    </source>
</evidence>
<feature type="region of interest" description="Disordered" evidence="1">
    <location>
        <begin position="342"/>
        <end position="434"/>
    </location>
</feature>
<feature type="domain" description="PWWP" evidence="2">
    <location>
        <begin position="13"/>
        <end position="75"/>
    </location>
</feature>
<evidence type="ECO:0000256" key="1">
    <source>
        <dbReference type="SAM" id="MobiDB-lite"/>
    </source>
</evidence>
<protein>
    <recommendedName>
        <fullName evidence="2">PWWP domain-containing protein</fullName>
    </recommendedName>
</protein>
<dbReference type="CDD" id="cd05840">
    <property type="entry name" value="PWWP_ScIOC4-like"/>
    <property type="match status" value="1"/>
</dbReference>
<accession>A0A0V1Q0K7</accession>
<gene>
    <name evidence="3" type="ORF">AC631_02519</name>
</gene>
<dbReference type="GeneID" id="26839528"/>
<dbReference type="RefSeq" id="XP_015467813.1">
    <property type="nucleotide sequence ID" value="XM_015611349.1"/>
</dbReference>
<feature type="compositionally biased region" description="Basic residues" evidence="1">
    <location>
        <begin position="181"/>
        <end position="197"/>
    </location>
</feature>